<dbReference type="PANTHER" id="PTHR11564">
    <property type="entry name" value="SIGNAL RECOGNITION PARTICLE 54K PROTEIN SRP54"/>
    <property type="match status" value="1"/>
</dbReference>
<evidence type="ECO:0000256" key="1">
    <source>
        <dbReference type="ARBA" id="ARBA00005450"/>
    </source>
</evidence>
<dbReference type="InterPro" id="IPR036891">
    <property type="entry name" value="Signal_recog_part_SRP54_M_sf"/>
</dbReference>
<dbReference type="Gene3D" id="1.20.120.140">
    <property type="entry name" value="Signal recognition particle SRP54, nucleotide-binding domain"/>
    <property type="match status" value="1"/>
</dbReference>
<keyword evidence="8 10" id="KW-0687">Ribonucleoprotein</keyword>
<dbReference type="CDD" id="cd17875">
    <property type="entry name" value="SRP54_G"/>
    <property type="match status" value="1"/>
</dbReference>
<dbReference type="GO" id="GO:0003924">
    <property type="term" value="F:GTPase activity"/>
    <property type="evidence" value="ECO:0007669"/>
    <property type="project" value="UniProtKB-UniRule"/>
</dbReference>
<dbReference type="InterPro" id="IPR027417">
    <property type="entry name" value="P-loop_NTPase"/>
</dbReference>
<dbReference type="EMBL" id="LQMQ01000047">
    <property type="protein sequence ID" value="KUO40183.1"/>
    <property type="molecule type" value="Genomic_DNA"/>
</dbReference>
<keyword evidence="3 10" id="KW-0547">Nucleotide-binding</keyword>
<evidence type="ECO:0000256" key="2">
    <source>
        <dbReference type="ARBA" id="ARBA00022490"/>
    </source>
</evidence>
<dbReference type="InterPro" id="IPR003593">
    <property type="entry name" value="AAA+_ATPase"/>
</dbReference>
<evidence type="ECO:0000313" key="12">
    <source>
        <dbReference type="EMBL" id="KUO40183.1"/>
    </source>
</evidence>
<name>A0A147JUN4_HADYE</name>
<comment type="catalytic activity">
    <reaction evidence="10">
        <text>GTP + H2O = GDP + phosphate + H(+)</text>
        <dbReference type="Rhea" id="RHEA:19669"/>
        <dbReference type="ChEBI" id="CHEBI:15377"/>
        <dbReference type="ChEBI" id="CHEBI:15378"/>
        <dbReference type="ChEBI" id="CHEBI:37565"/>
        <dbReference type="ChEBI" id="CHEBI:43474"/>
        <dbReference type="ChEBI" id="CHEBI:58189"/>
        <dbReference type="EC" id="3.6.5.4"/>
    </reaction>
</comment>
<accession>A0A147JUN4</accession>
<keyword evidence="5 10" id="KW-0694">RNA-binding</keyword>
<keyword evidence="7 10" id="KW-0733">Signal recognition particle</keyword>
<dbReference type="InterPro" id="IPR000897">
    <property type="entry name" value="SRP54_GTPase_dom"/>
</dbReference>
<dbReference type="InterPro" id="IPR036225">
    <property type="entry name" value="SRP/SRP_N"/>
</dbReference>
<evidence type="ECO:0000256" key="6">
    <source>
        <dbReference type="ARBA" id="ARBA00023134"/>
    </source>
</evidence>
<dbReference type="AlphaFoldDB" id="A0A147JUN4"/>
<protein>
    <recommendedName>
        <fullName evidence="10">Signal recognition particle 54 kDa protein</fullName>
        <shortName evidence="10">SRP54</shortName>
        <ecNumber evidence="10">3.6.5.4</ecNumber>
    </recommendedName>
</protein>
<keyword evidence="2 10" id="KW-0963">Cytoplasm</keyword>
<dbReference type="InterPro" id="IPR042101">
    <property type="entry name" value="SRP54_N_sf"/>
</dbReference>
<organism evidence="12 13">
    <name type="scientific">Hadarchaeum yellowstonense</name>
    <dbReference type="NCBI Taxonomy" id="1776334"/>
    <lineage>
        <taxon>Archaea</taxon>
        <taxon>Methanobacteriati</taxon>
        <taxon>Candidatus Hadarchaeota</taxon>
        <taxon>Candidatus Hadarchaeia</taxon>
        <taxon>Candidatus Hadarchaeales</taxon>
        <taxon>Candidatus Hadarchaeaceae</taxon>
        <taxon>Candidatus Hadarchaeum</taxon>
    </lineage>
</organism>
<evidence type="ECO:0000256" key="3">
    <source>
        <dbReference type="ARBA" id="ARBA00022741"/>
    </source>
</evidence>
<comment type="subcellular location">
    <subcellularLocation>
        <location evidence="10">Cytoplasm</location>
    </subcellularLocation>
    <text evidence="10">The SRP-RNC complex is targeted to the cytoplasmic membrane.</text>
</comment>
<evidence type="ECO:0000256" key="5">
    <source>
        <dbReference type="ARBA" id="ARBA00022884"/>
    </source>
</evidence>
<keyword evidence="4 10" id="KW-0378">Hydrolase</keyword>
<dbReference type="SMART" id="SM00963">
    <property type="entry name" value="SRP54_N"/>
    <property type="match status" value="1"/>
</dbReference>
<dbReference type="GO" id="GO:0006614">
    <property type="term" value="P:SRP-dependent cotranslational protein targeting to membrane"/>
    <property type="evidence" value="ECO:0007669"/>
    <property type="project" value="InterPro"/>
</dbReference>
<evidence type="ECO:0000259" key="11">
    <source>
        <dbReference type="PROSITE" id="PS00300"/>
    </source>
</evidence>
<evidence type="ECO:0000256" key="9">
    <source>
        <dbReference type="ARBA" id="ARBA00064051"/>
    </source>
</evidence>
<dbReference type="FunFam" id="3.40.50.300:FF:000022">
    <property type="entry name" value="Signal recognition particle 54 kDa subunit"/>
    <property type="match status" value="1"/>
</dbReference>
<evidence type="ECO:0000256" key="4">
    <source>
        <dbReference type="ARBA" id="ARBA00022801"/>
    </source>
</evidence>
<dbReference type="Pfam" id="PF02978">
    <property type="entry name" value="SRP_SPB"/>
    <property type="match status" value="1"/>
</dbReference>
<comment type="similarity">
    <text evidence="1 10">Belongs to the GTP-binding SRP family. SRP54 subfamily.</text>
</comment>
<dbReference type="PROSITE" id="PS00300">
    <property type="entry name" value="SRP54"/>
    <property type="match status" value="1"/>
</dbReference>
<feature type="binding site" evidence="10">
    <location>
        <begin position="107"/>
        <end position="114"/>
    </location>
    <ligand>
        <name>GTP</name>
        <dbReference type="ChEBI" id="CHEBI:37565"/>
    </ligand>
</feature>
<feature type="binding site" evidence="10">
    <location>
        <begin position="189"/>
        <end position="193"/>
    </location>
    <ligand>
        <name>GTP</name>
        <dbReference type="ChEBI" id="CHEBI:37565"/>
    </ligand>
</feature>
<comment type="caution">
    <text evidence="12">The sequence shown here is derived from an EMBL/GenBank/DDBJ whole genome shotgun (WGS) entry which is preliminary data.</text>
</comment>
<dbReference type="Gene3D" id="3.40.50.300">
    <property type="entry name" value="P-loop containing nucleotide triphosphate hydrolases"/>
    <property type="match status" value="1"/>
</dbReference>
<dbReference type="SUPFAM" id="SSF52540">
    <property type="entry name" value="P-loop containing nucleoside triphosphate hydrolases"/>
    <property type="match status" value="1"/>
</dbReference>
<dbReference type="InterPro" id="IPR004125">
    <property type="entry name" value="Signal_recog_particle_SRP54_M"/>
</dbReference>
<comment type="domain">
    <text evidence="10">Composed of three domains: the N-terminal N domain, which is responsible for interactions with the ribosome, the central G domain, which binds GTP, and the C-terminal M domain, which binds the RNA and the signal sequence of the RNC.</text>
</comment>
<sequence length="459" mass="50396">MVLEQLGRALHGALQKITRATHVDERAVKELVREIQRALLQADVNVELVLDLTKRIEKRALEEKLPPGMSRKEHVIKIVYEELSSFLGKPAPLQLEPGKPKVLLMVGLQGSGKTTSVAKLAAHFKKRGYKAAIVCADTYRPGAYEQLSQLGQQIGVEVFGDPGASDPIKIAREGVARFKRERAELIIVDTAGRHRREEALMKEMQEIARAVEPDEIMLVIDGTIGQQAKEQAAAFKLATPIGSILVTKLDGTAKGGGALSAVAATGAPIKFIGVGEHIEDLEPFVPQKFVARLLGMGDIETLLQKIEEAAKEEKLKPVDVKAMMAGKITLRDVYDQLEAMSKMGPLRKIMQMIPGVGVSLPEEQMRIGEEKLKKFKYIMQSMTPQELEDPKILNASRIRRVARGSGTTEAEVRELLKQYELMKKFIKAFAKGRGPKLGQLGKMFRSGFGPAEKGPGKGS</sequence>
<dbReference type="Gene3D" id="1.10.260.30">
    <property type="entry name" value="Signal recognition particle, SRP54 subunit, M-domain"/>
    <property type="match status" value="1"/>
</dbReference>
<feature type="domain" description="SRP54-type proteins GTP-binding" evidence="11">
    <location>
        <begin position="268"/>
        <end position="281"/>
    </location>
</feature>
<proteinExistence type="inferred from homology"/>
<dbReference type="GO" id="GO:0005525">
    <property type="term" value="F:GTP binding"/>
    <property type="evidence" value="ECO:0007669"/>
    <property type="project" value="UniProtKB-UniRule"/>
</dbReference>
<evidence type="ECO:0000256" key="10">
    <source>
        <dbReference type="HAMAP-Rule" id="MF_00306"/>
    </source>
</evidence>
<dbReference type="Pfam" id="PF00448">
    <property type="entry name" value="SRP54"/>
    <property type="match status" value="1"/>
</dbReference>
<dbReference type="InterPro" id="IPR013822">
    <property type="entry name" value="Signal_recog_particl_SRP54_hlx"/>
</dbReference>
<dbReference type="Pfam" id="PF02881">
    <property type="entry name" value="SRP54_N"/>
    <property type="match status" value="1"/>
</dbReference>
<comment type="subunit">
    <text evidence="9 10">Part of the signal recognition particle protein translocation system, which is composed of SRP and FtsY. Archaeal SRP consists of a 7S RNA molecule of 300 nucleotides and two protein subunits: SRP54 and SRP19.</text>
</comment>
<dbReference type="SMART" id="SM00962">
    <property type="entry name" value="SRP54"/>
    <property type="match status" value="1"/>
</dbReference>
<dbReference type="HAMAP" id="MF_00306">
    <property type="entry name" value="SRP54"/>
    <property type="match status" value="1"/>
</dbReference>
<dbReference type="InterPro" id="IPR022941">
    <property type="entry name" value="SRP54"/>
</dbReference>
<feature type="binding site" evidence="10">
    <location>
        <begin position="247"/>
        <end position="250"/>
    </location>
    <ligand>
        <name>GTP</name>
        <dbReference type="ChEBI" id="CHEBI:37565"/>
    </ligand>
</feature>
<comment type="function">
    <text evidence="10">Involved in targeting and insertion of nascent membrane proteins into the cytoplasmic membrane. Binds to the hydrophobic signal sequence of the ribosome-nascent chain (RNC) as it emerges from the ribosomes. The SRP-RNC complex is then targeted to the cytoplasmic membrane where it interacts with the SRP receptor FtsY.</text>
</comment>
<evidence type="ECO:0000313" key="13">
    <source>
        <dbReference type="Proteomes" id="UP000074294"/>
    </source>
</evidence>
<dbReference type="SUPFAM" id="SSF47364">
    <property type="entry name" value="Domain of the SRP/SRP receptor G-proteins"/>
    <property type="match status" value="1"/>
</dbReference>
<dbReference type="GO" id="GO:0048500">
    <property type="term" value="C:signal recognition particle"/>
    <property type="evidence" value="ECO:0007669"/>
    <property type="project" value="UniProtKB-UniRule"/>
</dbReference>
<dbReference type="PANTHER" id="PTHR11564:SF5">
    <property type="entry name" value="SIGNAL RECOGNITION PARTICLE SUBUNIT SRP54"/>
    <property type="match status" value="1"/>
</dbReference>
<evidence type="ECO:0000256" key="7">
    <source>
        <dbReference type="ARBA" id="ARBA00023135"/>
    </source>
</evidence>
<reference evidence="12 13" key="1">
    <citation type="journal article" date="2016" name="Nat. Microbiol.">
        <title>Genomic inference of the metabolism of cosmopolitan subsurface Archaea, Hadesarchaea.</title>
        <authorList>
            <person name="Baker B.J."/>
            <person name="Saw J.H."/>
            <person name="Lind A.E."/>
            <person name="Lazar C.S."/>
            <person name="Hinrichs K.-U."/>
            <person name="Teske A.P."/>
            <person name="Ettema T.J."/>
        </authorList>
    </citation>
    <scope>NUCLEOTIDE SEQUENCE [LARGE SCALE GENOMIC DNA]</scope>
</reference>
<dbReference type="EC" id="3.6.5.4" evidence="10"/>
<dbReference type="GO" id="GO:0008312">
    <property type="term" value="F:7S RNA binding"/>
    <property type="evidence" value="ECO:0007669"/>
    <property type="project" value="UniProtKB-UniRule"/>
</dbReference>
<dbReference type="Proteomes" id="UP000074294">
    <property type="component" value="Unassembled WGS sequence"/>
</dbReference>
<dbReference type="STRING" id="1776334.APZ16_07165"/>
<keyword evidence="6 10" id="KW-0342">GTP-binding</keyword>
<gene>
    <name evidence="10" type="primary">srp54</name>
    <name evidence="12" type="ORF">APZ16_07165</name>
</gene>
<evidence type="ECO:0000256" key="8">
    <source>
        <dbReference type="ARBA" id="ARBA00023274"/>
    </source>
</evidence>
<dbReference type="SUPFAM" id="SSF47446">
    <property type="entry name" value="Signal peptide-binding domain"/>
    <property type="match status" value="1"/>
</dbReference>
<dbReference type="SMART" id="SM00382">
    <property type="entry name" value="AAA"/>
    <property type="match status" value="1"/>
</dbReference>